<keyword evidence="3" id="KW-1133">Transmembrane helix</keyword>
<dbReference type="PANTHER" id="PTHR45138">
    <property type="entry name" value="REGULATORY COMPONENTS OF SENSORY TRANSDUCTION SYSTEM"/>
    <property type="match status" value="1"/>
</dbReference>
<dbReference type="GO" id="GO:0006355">
    <property type="term" value="P:regulation of DNA-templated transcription"/>
    <property type="evidence" value="ECO:0007669"/>
    <property type="project" value="InterPro"/>
</dbReference>
<evidence type="ECO:0000259" key="6">
    <source>
        <dbReference type="PROSITE" id="PS50887"/>
    </source>
</evidence>
<accession>A0A2A2SID3</accession>
<dbReference type="InterPro" id="IPR050469">
    <property type="entry name" value="Diguanylate_Cyclase"/>
</dbReference>
<dbReference type="RefSeq" id="WP_095997486.1">
    <property type="nucleotide sequence ID" value="NZ_NSLI01000002.1"/>
</dbReference>
<dbReference type="Gene3D" id="3.30.70.270">
    <property type="match status" value="1"/>
</dbReference>
<feature type="transmembrane region" description="Helical" evidence="3">
    <location>
        <begin position="151"/>
        <end position="171"/>
    </location>
</feature>
<evidence type="ECO:0000259" key="5">
    <source>
        <dbReference type="PROSITE" id="PS50113"/>
    </source>
</evidence>
<dbReference type="OrthoDB" id="9812260at2"/>
<dbReference type="InterPro" id="IPR000700">
    <property type="entry name" value="PAS-assoc_C"/>
</dbReference>
<evidence type="ECO:0000313" key="8">
    <source>
        <dbReference type="Proteomes" id="UP000218151"/>
    </source>
</evidence>
<evidence type="ECO:0000313" key="7">
    <source>
        <dbReference type="EMBL" id="PAX08989.1"/>
    </source>
</evidence>
<keyword evidence="3" id="KW-0812">Transmembrane</keyword>
<feature type="domain" description="PAS" evidence="4">
    <location>
        <begin position="187"/>
        <end position="257"/>
    </location>
</feature>
<dbReference type="InterPro" id="IPR000160">
    <property type="entry name" value="GGDEF_dom"/>
</dbReference>
<dbReference type="NCBIfam" id="TIGR00229">
    <property type="entry name" value="sensory_box"/>
    <property type="match status" value="1"/>
</dbReference>
<dbReference type="Pfam" id="PF00990">
    <property type="entry name" value="GGDEF"/>
    <property type="match status" value="1"/>
</dbReference>
<name>A0A2A2SID3_9SPHN</name>
<evidence type="ECO:0000259" key="4">
    <source>
        <dbReference type="PROSITE" id="PS50112"/>
    </source>
</evidence>
<organism evidence="7 8">
    <name type="scientific">Sphingomonas lenta</name>
    <dbReference type="NCBI Taxonomy" id="1141887"/>
    <lineage>
        <taxon>Bacteria</taxon>
        <taxon>Pseudomonadati</taxon>
        <taxon>Pseudomonadota</taxon>
        <taxon>Alphaproteobacteria</taxon>
        <taxon>Sphingomonadales</taxon>
        <taxon>Sphingomonadaceae</taxon>
        <taxon>Sphingomonas</taxon>
    </lineage>
</organism>
<keyword evidence="3" id="KW-0472">Membrane</keyword>
<feature type="transmembrane region" description="Helical" evidence="3">
    <location>
        <begin position="12"/>
        <end position="31"/>
    </location>
</feature>
<dbReference type="Proteomes" id="UP000218151">
    <property type="component" value="Unassembled WGS sequence"/>
</dbReference>
<dbReference type="AlphaFoldDB" id="A0A2A2SID3"/>
<evidence type="ECO:0000256" key="3">
    <source>
        <dbReference type="SAM" id="Phobius"/>
    </source>
</evidence>
<dbReference type="CDD" id="cd01949">
    <property type="entry name" value="GGDEF"/>
    <property type="match status" value="1"/>
</dbReference>
<keyword evidence="8" id="KW-1185">Reference proteome</keyword>
<sequence>MIKGQYLVRRSLAASVVALGALVMLFSYLAIGAVRAYEARGVAERWHDHTLEVIIAAGEVDAALYGGGRAVATQEALAKVDRLQTLTIDNAAQQRRIARFRRMLIQQSVRSDPSQVEQELASIVAEERRLLGQRLAREGAMQAAQGRNIRALLALGAALLVATGFGLLSALRGYVRAQAAAADMADSEARYRLLAVHASDLVMRLDENEVCAYVSPSAFELTGFRPEEYLGQQVMVTIHRDHQAEARAALAAVRDGVTDASRVEFRSRHRDGSWLWFEANMRRVVSPDAGRVDVVCALRDIRRRKALEAELVQRATVDELTGLANRRHFTERLTAELERASRHGRPLTLALFDIDHFKRVNDTRGHAAGDQVLRAVAAVANATVRITDLVGRIGGEEIAVLMPDTDEGDAALVAERLRIAVARHHVVVGGGAVVRVTISTGLAKAVVGEPATELMSRMDAALYAAKESGRNRVRLAA</sequence>
<dbReference type="NCBIfam" id="TIGR00254">
    <property type="entry name" value="GGDEF"/>
    <property type="match status" value="1"/>
</dbReference>
<dbReference type="PROSITE" id="PS50113">
    <property type="entry name" value="PAC"/>
    <property type="match status" value="1"/>
</dbReference>
<dbReference type="GO" id="GO:0052621">
    <property type="term" value="F:diguanylate cyclase activity"/>
    <property type="evidence" value="ECO:0007669"/>
    <property type="project" value="UniProtKB-EC"/>
</dbReference>
<dbReference type="Pfam" id="PF00989">
    <property type="entry name" value="PAS"/>
    <property type="match status" value="1"/>
</dbReference>
<dbReference type="SMART" id="SM00267">
    <property type="entry name" value="GGDEF"/>
    <property type="match status" value="1"/>
</dbReference>
<gene>
    <name evidence="7" type="ORF">CKY28_06535</name>
</gene>
<dbReference type="InterPro" id="IPR013767">
    <property type="entry name" value="PAS_fold"/>
</dbReference>
<proteinExistence type="predicted"/>
<evidence type="ECO:0000256" key="2">
    <source>
        <dbReference type="ARBA" id="ARBA00034247"/>
    </source>
</evidence>
<dbReference type="PROSITE" id="PS50112">
    <property type="entry name" value="PAS"/>
    <property type="match status" value="1"/>
</dbReference>
<dbReference type="GO" id="GO:0043709">
    <property type="term" value="P:cell adhesion involved in single-species biofilm formation"/>
    <property type="evidence" value="ECO:0007669"/>
    <property type="project" value="TreeGrafter"/>
</dbReference>
<reference evidence="8" key="1">
    <citation type="submission" date="2017-09" db="EMBL/GenBank/DDBJ databases">
        <authorList>
            <person name="Feng G."/>
            <person name="Zhu H."/>
        </authorList>
    </citation>
    <scope>NUCLEOTIDE SEQUENCE [LARGE SCALE GENOMIC DNA]</scope>
    <source>
        <strain evidence="8">1PNM-20</strain>
    </source>
</reference>
<dbReference type="Gene3D" id="3.30.450.20">
    <property type="entry name" value="PAS domain"/>
    <property type="match status" value="1"/>
</dbReference>
<dbReference type="GO" id="GO:1902201">
    <property type="term" value="P:negative regulation of bacterial-type flagellum-dependent cell motility"/>
    <property type="evidence" value="ECO:0007669"/>
    <property type="project" value="TreeGrafter"/>
</dbReference>
<dbReference type="PROSITE" id="PS50887">
    <property type="entry name" value="GGDEF"/>
    <property type="match status" value="1"/>
</dbReference>
<dbReference type="FunFam" id="3.30.70.270:FF:000001">
    <property type="entry name" value="Diguanylate cyclase domain protein"/>
    <property type="match status" value="1"/>
</dbReference>
<feature type="domain" description="PAC" evidence="5">
    <location>
        <begin position="261"/>
        <end position="313"/>
    </location>
</feature>
<comment type="catalytic activity">
    <reaction evidence="2">
        <text>2 GTP = 3',3'-c-di-GMP + 2 diphosphate</text>
        <dbReference type="Rhea" id="RHEA:24898"/>
        <dbReference type="ChEBI" id="CHEBI:33019"/>
        <dbReference type="ChEBI" id="CHEBI:37565"/>
        <dbReference type="ChEBI" id="CHEBI:58805"/>
        <dbReference type="EC" id="2.7.7.65"/>
    </reaction>
</comment>
<evidence type="ECO:0000256" key="1">
    <source>
        <dbReference type="ARBA" id="ARBA00012528"/>
    </source>
</evidence>
<dbReference type="CDD" id="cd00130">
    <property type="entry name" value="PAS"/>
    <property type="match status" value="1"/>
</dbReference>
<dbReference type="InterPro" id="IPR000014">
    <property type="entry name" value="PAS"/>
</dbReference>
<dbReference type="InterPro" id="IPR029787">
    <property type="entry name" value="Nucleotide_cyclase"/>
</dbReference>
<dbReference type="SMART" id="SM00091">
    <property type="entry name" value="PAS"/>
    <property type="match status" value="1"/>
</dbReference>
<dbReference type="GO" id="GO:0005886">
    <property type="term" value="C:plasma membrane"/>
    <property type="evidence" value="ECO:0007669"/>
    <property type="project" value="TreeGrafter"/>
</dbReference>
<dbReference type="InterPro" id="IPR043128">
    <property type="entry name" value="Rev_trsase/Diguanyl_cyclase"/>
</dbReference>
<dbReference type="PANTHER" id="PTHR45138:SF9">
    <property type="entry name" value="DIGUANYLATE CYCLASE DGCM-RELATED"/>
    <property type="match status" value="1"/>
</dbReference>
<dbReference type="InterPro" id="IPR035965">
    <property type="entry name" value="PAS-like_dom_sf"/>
</dbReference>
<feature type="domain" description="GGDEF" evidence="6">
    <location>
        <begin position="345"/>
        <end position="477"/>
    </location>
</feature>
<dbReference type="SUPFAM" id="SSF55073">
    <property type="entry name" value="Nucleotide cyclase"/>
    <property type="match status" value="1"/>
</dbReference>
<dbReference type="SUPFAM" id="SSF55785">
    <property type="entry name" value="PYP-like sensor domain (PAS domain)"/>
    <property type="match status" value="1"/>
</dbReference>
<dbReference type="EMBL" id="NSLI01000002">
    <property type="protein sequence ID" value="PAX08989.1"/>
    <property type="molecule type" value="Genomic_DNA"/>
</dbReference>
<protein>
    <recommendedName>
        <fullName evidence="1">diguanylate cyclase</fullName>
        <ecNumber evidence="1">2.7.7.65</ecNumber>
    </recommendedName>
</protein>
<dbReference type="EC" id="2.7.7.65" evidence="1"/>
<comment type="caution">
    <text evidence="7">The sequence shown here is derived from an EMBL/GenBank/DDBJ whole genome shotgun (WGS) entry which is preliminary data.</text>
</comment>